<feature type="transmembrane region" description="Helical" evidence="10">
    <location>
        <begin position="208"/>
        <end position="225"/>
    </location>
</feature>
<evidence type="ECO:0000256" key="5">
    <source>
        <dbReference type="ARBA" id="ARBA00022927"/>
    </source>
</evidence>
<dbReference type="PIRSF" id="PIRSF004557">
    <property type="entry name" value="SecY"/>
    <property type="match status" value="1"/>
</dbReference>
<dbReference type="Pfam" id="PF00344">
    <property type="entry name" value="SecY"/>
    <property type="match status" value="1"/>
</dbReference>
<dbReference type="GO" id="GO:0005886">
    <property type="term" value="C:plasma membrane"/>
    <property type="evidence" value="ECO:0007669"/>
    <property type="project" value="UniProtKB-SubCell"/>
</dbReference>
<comment type="caution">
    <text evidence="12">The sequence shown here is derived from an EMBL/GenBank/DDBJ whole genome shotgun (WGS) entry which is preliminary data.</text>
</comment>
<dbReference type="Gene3D" id="1.10.3370.10">
    <property type="entry name" value="SecY subunit domain"/>
    <property type="match status" value="1"/>
</dbReference>
<accession>A0A1F5WUU4</accession>
<comment type="subcellular location">
    <subcellularLocation>
        <location evidence="10">Cell membrane</location>
        <topology evidence="10">Multi-pass membrane protein</topology>
    </subcellularLocation>
    <subcellularLocation>
        <location evidence="1">Membrane</location>
        <topology evidence="1">Multi-pass membrane protein</topology>
    </subcellularLocation>
</comment>
<name>A0A1F5WUU4_9BACT</name>
<evidence type="ECO:0000256" key="2">
    <source>
        <dbReference type="ARBA" id="ARBA00005751"/>
    </source>
</evidence>
<dbReference type="GO" id="GO:0043952">
    <property type="term" value="P:protein transport by the Sec complex"/>
    <property type="evidence" value="ECO:0007669"/>
    <property type="project" value="UniProtKB-UniRule"/>
</dbReference>
<gene>
    <name evidence="10" type="primary">secY</name>
    <name evidence="12" type="ORF">A2W54_01535</name>
</gene>
<reference evidence="12 13" key="1">
    <citation type="journal article" date="2016" name="Nat. Commun.">
        <title>Thousands of microbial genomes shed light on interconnected biogeochemical processes in an aquifer system.</title>
        <authorList>
            <person name="Anantharaman K."/>
            <person name="Brown C.T."/>
            <person name="Hug L.A."/>
            <person name="Sharon I."/>
            <person name="Castelle C.J."/>
            <person name="Probst A.J."/>
            <person name="Thomas B.C."/>
            <person name="Singh A."/>
            <person name="Wilkins M.J."/>
            <person name="Karaoz U."/>
            <person name="Brodie E.L."/>
            <person name="Williams K.H."/>
            <person name="Hubbard S.S."/>
            <person name="Banfield J.F."/>
        </authorList>
    </citation>
    <scope>NUCLEOTIDE SEQUENCE [LARGE SCALE GENOMIC DNA]</scope>
</reference>
<dbReference type="EMBL" id="MFHI01000005">
    <property type="protein sequence ID" value="OGF79394.1"/>
    <property type="molecule type" value="Genomic_DNA"/>
</dbReference>
<feature type="transmembrane region" description="Helical" evidence="10">
    <location>
        <begin position="358"/>
        <end position="380"/>
    </location>
</feature>
<sequence>MWEKAKLIFKDADLRRKFLFLFAFLAIFRLTSAIPVPGIDAAKLKEFFASSQLFGLLNIFSGGGLENLSIVMLGVGPYITASIIMQLFTMIFPRLKEMYQEEGEAGRQKFNQYSRLITPPLALIQGFGLLSILERQGIFQFTMFERIASLIIVTAGSIFLMWIGELISEYSIGNGVSILIFAGIVARFPSDLRQTLLAYDPSQLPTLISFFVIALITVAAVVVISEGERPIPVYYAKRVRGMRMYGGTTTYLPLRVNQAGVIPIIFALSILLLPQMIANFFSASASVILRTVSSWVINFLGSNWYYAAAYFILVFVFTYFYTAVTFDPEAISTNLQKSGAFVPGIRPGRNTSEFLYKIVSRITFVGALFLGIIAVLPLILRALSGISTLAVGGTALLIVVSVVLETAKQIEGQLSLRTYE</sequence>
<dbReference type="InterPro" id="IPR002208">
    <property type="entry name" value="SecY/SEC61-alpha"/>
</dbReference>
<dbReference type="AlphaFoldDB" id="A0A1F5WUU4"/>
<evidence type="ECO:0000313" key="13">
    <source>
        <dbReference type="Proteomes" id="UP000178425"/>
    </source>
</evidence>
<evidence type="ECO:0000256" key="10">
    <source>
        <dbReference type="HAMAP-Rule" id="MF_01465"/>
    </source>
</evidence>
<feature type="transmembrane region" description="Helical" evidence="10">
    <location>
        <begin position="170"/>
        <end position="188"/>
    </location>
</feature>
<evidence type="ECO:0000256" key="4">
    <source>
        <dbReference type="ARBA" id="ARBA00022692"/>
    </source>
</evidence>
<keyword evidence="10" id="KW-1003">Cell membrane</keyword>
<comment type="similarity">
    <text evidence="2 10 11">Belongs to the SecY/SEC61-alpha family.</text>
</comment>
<dbReference type="SUPFAM" id="SSF103491">
    <property type="entry name" value="Preprotein translocase SecY subunit"/>
    <property type="match status" value="1"/>
</dbReference>
<keyword evidence="7 10" id="KW-0811">Translocation</keyword>
<protein>
    <recommendedName>
        <fullName evidence="9 10">Protein translocase subunit SecY</fullName>
    </recommendedName>
</protein>
<dbReference type="InterPro" id="IPR030659">
    <property type="entry name" value="SecY_CS"/>
</dbReference>
<evidence type="ECO:0000256" key="3">
    <source>
        <dbReference type="ARBA" id="ARBA00022448"/>
    </source>
</evidence>
<evidence type="ECO:0000256" key="7">
    <source>
        <dbReference type="ARBA" id="ARBA00023010"/>
    </source>
</evidence>
<evidence type="ECO:0000256" key="9">
    <source>
        <dbReference type="ARBA" id="ARBA00039733"/>
    </source>
</evidence>
<dbReference type="Proteomes" id="UP000178425">
    <property type="component" value="Unassembled WGS sequence"/>
</dbReference>
<keyword evidence="3 10" id="KW-0813">Transport</keyword>
<dbReference type="InterPro" id="IPR026593">
    <property type="entry name" value="SecY"/>
</dbReference>
<dbReference type="FunFam" id="1.10.3370.10:FF:000001">
    <property type="entry name" value="Preprotein translocase subunit SecY"/>
    <property type="match status" value="1"/>
</dbReference>
<comment type="subunit">
    <text evidence="10">Component of the Sec protein translocase complex. Heterotrimer consisting of SecY, SecE and SecG subunits. The heterotrimers can form oligomers, although 1 heterotrimer is thought to be able to translocate proteins. Interacts with the ribosome. Interacts with SecDF, and other proteins may be involved. Interacts with SecA.</text>
</comment>
<evidence type="ECO:0000256" key="11">
    <source>
        <dbReference type="RuleBase" id="RU004349"/>
    </source>
</evidence>
<feature type="transmembrane region" description="Helical" evidence="10">
    <location>
        <begin position="261"/>
        <end position="284"/>
    </location>
</feature>
<dbReference type="NCBIfam" id="TIGR00967">
    <property type="entry name" value="3a0501s007"/>
    <property type="match status" value="1"/>
</dbReference>
<comment type="caution">
    <text evidence="10">Lacks conserved residue(s) required for the propagation of feature annotation.</text>
</comment>
<feature type="transmembrane region" description="Helical" evidence="10">
    <location>
        <begin position="138"/>
        <end position="163"/>
    </location>
</feature>
<keyword evidence="6 10" id="KW-1133">Transmembrane helix</keyword>
<feature type="transmembrane region" description="Helical" evidence="10">
    <location>
        <begin position="304"/>
        <end position="324"/>
    </location>
</feature>
<dbReference type="PRINTS" id="PR00303">
    <property type="entry name" value="SECYTRNLCASE"/>
</dbReference>
<keyword evidence="4 10" id="KW-0812">Transmembrane</keyword>
<comment type="function">
    <text evidence="10">The central subunit of the protein translocation channel SecYEG. Consists of two halves formed by TMs 1-5 and 6-10. These two domains form a lateral gate at the front which open onto the bilayer between TMs 2 and 7, and are clamped together by SecE at the back. The channel is closed by both a pore ring composed of hydrophobic SecY resides and a short helix (helix 2A) on the extracellular side of the membrane which forms a plug. The plug probably moves laterally to allow the channel to open. The ring and the pore may move independently.</text>
</comment>
<evidence type="ECO:0000256" key="1">
    <source>
        <dbReference type="ARBA" id="ARBA00004141"/>
    </source>
</evidence>
<proteinExistence type="inferred from homology"/>
<dbReference type="InterPro" id="IPR023201">
    <property type="entry name" value="SecY_dom_sf"/>
</dbReference>
<feature type="transmembrane region" description="Helical" evidence="10">
    <location>
        <begin position="70"/>
        <end position="92"/>
    </location>
</feature>
<evidence type="ECO:0000256" key="8">
    <source>
        <dbReference type="ARBA" id="ARBA00023136"/>
    </source>
</evidence>
<keyword evidence="5 10" id="KW-0653">Protein transport</keyword>
<evidence type="ECO:0000256" key="6">
    <source>
        <dbReference type="ARBA" id="ARBA00022989"/>
    </source>
</evidence>
<keyword evidence="8 10" id="KW-0472">Membrane</keyword>
<dbReference type="HAMAP" id="MF_01465">
    <property type="entry name" value="SecY"/>
    <property type="match status" value="1"/>
</dbReference>
<dbReference type="GO" id="GO:0065002">
    <property type="term" value="P:intracellular protein transmembrane transport"/>
    <property type="evidence" value="ECO:0007669"/>
    <property type="project" value="UniProtKB-UniRule"/>
</dbReference>
<evidence type="ECO:0000313" key="12">
    <source>
        <dbReference type="EMBL" id="OGF79394.1"/>
    </source>
</evidence>
<feature type="transmembrane region" description="Helical" evidence="10">
    <location>
        <begin position="386"/>
        <end position="407"/>
    </location>
</feature>
<dbReference type="PROSITE" id="PS00755">
    <property type="entry name" value="SECY_1"/>
    <property type="match status" value="1"/>
</dbReference>
<organism evidence="12 13">
    <name type="scientific">Candidatus Giovannonibacteria bacterium RIFCSPHIGHO2_02_43_13</name>
    <dbReference type="NCBI Taxonomy" id="1798330"/>
    <lineage>
        <taxon>Bacteria</taxon>
        <taxon>Candidatus Giovannoniibacteriota</taxon>
    </lineage>
</organism>
<feature type="transmembrane region" description="Helical" evidence="10">
    <location>
        <begin position="113"/>
        <end position="132"/>
    </location>
</feature>
<dbReference type="PANTHER" id="PTHR10906">
    <property type="entry name" value="SECY/SEC61-ALPHA FAMILY MEMBER"/>
    <property type="match status" value="1"/>
</dbReference>
<dbReference type="GO" id="GO:0006605">
    <property type="term" value="P:protein targeting"/>
    <property type="evidence" value="ECO:0007669"/>
    <property type="project" value="UniProtKB-UniRule"/>
</dbReference>